<feature type="region of interest" description="Disordered" evidence="9">
    <location>
        <begin position="643"/>
        <end position="668"/>
    </location>
</feature>
<evidence type="ECO:0000256" key="4">
    <source>
        <dbReference type="ARBA" id="ARBA00023015"/>
    </source>
</evidence>
<organism evidence="11 12">
    <name type="scientific">Lophiostoma macrostomum CBS 122681</name>
    <dbReference type="NCBI Taxonomy" id="1314788"/>
    <lineage>
        <taxon>Eukaryota</taxon>
        <taxon>Fungi</taxon>
        <taxon>Dikarya</taxon>
        <taxon>Ascomycota</taxon>
        <taxon>Pezizomycotina</taxon>
        <taxon>Dothideomycetes</taxon>
        <taxon>Pleosporomycetidae</taxon>
        <taxon>Pleosporales</taxon>
        <taxon>Lophiostomataceae</taxon>
        <taxon>Lophiostoma</taxon>
    </lineage>
</organism>
<dbReference type="GO" id="GO:0008270">
    <property type="term" value="F:zinc ion binding"/>
    <property type="evidence" value="ECO:0007669"/>
    <property type="project" value="InterPro"/>
</dbReference>
<keyword evidence="6" id="KW-0804">Transcription</keyword>
<dbReference type="SMART" id="SM00066">
    <property type="entry name" value="GAL4"/>
    <property type="match status" value="1"/>
</dbReference>
<accession>A0A6A6T0J2</accession>
<dbReference type="AlphaFoldDB" id="A0A6A6T0J2"/>
<evidence type="ECO:0000313" key="11">
    <source>
        <dbReference type="EMBL" id="KAF2653485.1"/>
    </source>
</evidence>
<dbReference type="PANTHER" id="PTHR31845">
    <property type="entry name" value="FINGER DOMAIN PROTEIN, PUTATIVE-RELATED"/>
    <property type="match status" value="1"/>
</dbReference>
<feature type="domain" description="Zn(2)-C6 fungal-type" evidence="10">
    <location>
        <begin position="60"/>
        <end position="93"/>
    </location>
</feature>
<keyword evidence="8" id="KW-0175">Coiled coil</keyword>
<dbReference type="CDD" id="cd00067">
    <property type="entry name" value="GAL4"/>
    <property type="match status" value="1"/>
</dbReference>
<dbReference type="InterPro" id="IPR001138">
    <property type="entry name" value="Zn2Cys6_DnaBD"/>
</dbReference>
<sequence>MLSMSPTTPGTQGGQSLAYIASPTSARSQAFKRPASSDDDVEHDENGRQHGRRNAAVKRACNECRQQKLKCNVQQDPFKPCDRCTKQNLKCVIEPNFKRVGKRNRNAEMEREMEQLRERLALYEGRPVLPGQPTLNAPQPTSDPHTFASGPVHTEEDDAFLQTQHQQVAATSLLDLRSGSPMFHSLGEVRLSPVQVSELFQEYFDNYHPFLPLLDHSRSPDDVCNKDSKLLFWAIVSVAARHFAGDPELLRRLKEPLTDLIWRTIKTQPNHHVVKALCLLCTWPLPARTTVNDPTFMLCGVMMQTAMQIGLHQPTHPQDFSRNKVRLQQTDIQDRLITWAVCNIVAQTVSTGNGQPSITLYDSTLEFRSDDDDHSRVLPPRLFARLRQEMAASRINKLLYSSTSHRFADGAAATYMHLEADRLKEERGALDGVNPEIEELHHRAVLLHLHLYSFFNSEPRLERRDDLVALYSAATSFLESIFQLQDENKLRYVPYYLMQMALAAGFALLKLLNSDFASKLPFEQGRRYVLRTIDAMRKVKVVQNDLLDRLAEVLAQLWKESSRGRSLHSLSQSPVVGNPNMATMFQTLPQHQPSERRESTGMLEDPLGLIIRSRMSMSVVFDCVWRWRESKAAGAAEQLDTTVVHNPTNPDSSNNSTPPPGAIVENPTHGLPNFNPHINTLSMPLQLPHGLSSANSFEIFDPVSWMLESQTAEWGTPFGAPAFSHDFGA</sequence>
<evidence type="ECO:0000256" key="9">
    <source>
        <dbReference type="SAM" id="MobiDB-lite"/>
    </source>
</evidence>
<evidence type="ECO:0000256" key="8">
    <source>
        <dbReference type="SAM" id="Coils"/>
    </source>
</evidence>
<dbReference type="SMART" id="SM00906">
    <property type="entry name" value="Fungal_trans"/>
    <property type="match status" value="1"/>
</dbReference>
<dbReference type="FunFam" id="4.10.240.10:FF:000003">
    <property type="entry name" value="C6 transcription factor (Leu3)"/>
    <property type="match status" value="1"/>
</dbReference>
<keyword evidence="3" id="KW-0862">Zinc</keyword>
<evidence type="ECO:0000256" key="5">
    <source>
        <dbReference type="ARBA" id="ARBA00023125"/>
    </source>
</evidence>
<name>A0A6A6T0J2_9PLEO</name>
<feature type="region of interest" description="Disordered" evidence="9">
    <location>
        <begin position="1"/>
        <end position="55"/>
    </location>
</feature>
<dbReference type="PANTHER" id="PTHR31845:SF21">
    <property type="entry name" value="REGULATORY PROTEIN LEU3"/>
    <property type="match status" value="1"/>
</dbReference>
<evidence type="ECO:0000256" key="6">
    <source>
        <dbReference type="ARBA" id="ARBA00023163"/>
    </source>
</evidence>
<evidence type="ECO:0000256" key="7">
    <source>
        <dbReference type="ARBA" id="ARBA00023242"/>
    </source>
</evidence>
<dbReference type="PROSITE" id="PS00463">
    <property type="entry name" value="ZN2_CY6_FUNGAL_1"/>
    <property type="match status" value="1"/>
</dbReference>
<dbReference type="CDD" id="cd12148">
    <property type="entry name" value="fungal_TF_MHR"/>
    <property type="match status" value="1"/>
</dbReference>
<feature type="compositionally biased region" description="Polar residues" evidence="9">
    <location>
        <begin position="1"/>
        <end position="10"/>
    </location>
</feature>
<dbReference type="InterPro" id="IPR007219">
    <property type="entry name" value="XnlR_reg_dom"/>
</dbReference>
<dbReference type="PROSITE" id="PS50048">
    <property type="entry name" value="ZN2_CY6_FUNGAL_2"/>
    <property type="match status" value="1"/>
</dbReference>
<dbReference type="GO" id="GO:0006351">
    <property type="term" value="P:DNA-templated transcription"/>
    <property type="evidence" value="ECO:0007669"/>
    <property type="project" value="InterPro"/>
</dbReference>
<gene>
    <name evidence="11" type="ORF">K491DRAFT_705791</name>
</gene>
<dbReference type="Proteomes" id="UP000799324">
    <property type="component" value="Unassembled WGS sequence"/>
</dbReference>
<evidence type="ECO:0000256" key="2">
    <source>
        <dbReference type="ARBA" id="ARBA00022723"/>
    </source>
</evidence>
<dbReference type="InterPro" id="IPR036864">
    <property type="entry name" value="Zn2-C6_fun-type_DNA-bd_sf"/>
</dbReference>
<feature type="coiled-coil region" evidence="8">
    <location>
        <begin position="99"/>
        <end position="126"/>
    </location>
</feature>
<evidence type="ECO:0000313" key="12">
    <source>
        <dbReference type="Proteomes" id="UP000799324"/>
    </source>
</evidence>
<keyword evidence="4" id="KW-0805">Transcription regulation</keyword>
<dbReference type="GO" id="GO:0000981">
    <property type="term" value="F:DNA-binding transcription factor activity, RNA polymerase II-specific"/>
    <property type="evidence" value="ECO:0007669"/>
    <property type="project" value="InterPro"/>
</dbReference>
<dbReference type="InterPro" id="IPR051089">
    <property type="entry name" value="prtT"/>
</dbReference>
<keyword evidence="12" id="KW-1185">Reference proteome</keyword>
<dbReference type="OrthoDB" id="2341546at2759"/>
<reference evidence="11" key="1">
    <citation type="journal article" date="2020" name="Stud. Mycol.">
        <title>101 Dothideomycetes genomes: a test case for predicting lifestyles and emergence of pathogens.</title>
        <authorList>
            <person name="Haridas S."/>
            <person name="Albert R."/>
            <person name="Binder M."/>
            <person name="Bloem J."/>
            <person name="Labutti K."/>
            <person name="Salamov A."/>
            <person name="Andreopoulos B."/>
            <person name="Baker S."/>
            <person name="Barry K."/>
            <person name="Bills G."/>
            <person name="Bluhm B."/>
            <person name="Cannon C."/>
            <person name="Castanera R."/>
            <person name="Culley D."/>
            <person name="Daum C."/>
            <person name="Ezra D."/>
            <person name="Gonzalez J."/>
            <person name="Henrissat B."/>
            <person name="Kuo A."/>
            <person name="Liang C."/>
            <person name="Lipzen A."/>
            <person name="Lutzoni F."/>
            <person name="Magnuson J."/>
            <person name="Mondo S."/>
            <person name="Nolan M."/>
            <person name="Ohm R."/>
            <person name="Pangilinan J."/>
            <person name="Park H.-J."/>
            <person name="Ramirez L."/>
            <person name="Alfaro M."/>
            <person name="Sun H."/>
            <person name="Tritt A."/>
            <person name="Yoshinaga Y."/>
            <person name="Zwiers L.-H."/>
            <person name="Turgeon B."/>
            <person name="Goodwin S."/>
            <person name="Spatafora J."/>
            <person name="Crous P."/>
            <person name="Grigoriev I."/>
        </authorList>
    </citation>
    <scope>NUCLEOTIDE SEQUENCE</scope>
    <source>
        <strain evidence="11">CBS 122681</strain>
    </source>
</reference>
<proteinExistence type="predicted"/>
<dbReference type="Pfam" id="PF00172">
    <property type="entry name" value="Zn_clus"/>
    <property type="match status" value="1"/>
</dbReference>
<dbReference type="EMBL" id="MU004380">
    <property type="protein sequence ID" value="KAF2653485.1"/>
    <property type="molecule type" value="Genomic_DNA"/>
</dbReference>
<comment type="subcellular location">
    <subcellularLocation>
        <location evidence="1">Nucleus</location>
    </subcellularLocation>
</comment>
<keyword evidence="2" id="KW-0479">Metal-binding</keyword>
<dbReference type="GO" id="GO:0001216">
    <property type="term" value="F:DNA-binding transcription activator activity"/>
    <property type="evidence" value="ECO:0007669"/>
    <property type="project" value="UniProtKB-ARBA"/>
</dbReference>
<dbReference type="GO" id="GO:0005634">
    <property type="term" value="C:nucleus"/>
    <property type="evidence" value="ECO:0007669"/>
    <property type="project" value="UniProtKB-SubCell"/>
</dbReference>
<dbReference type="Gene3D" id="4.10.240.10">
    <property type="entry name" value="Zn(2)-C6 fungal-type DNA-binding domain"/>
    <property type="match status" value="1"/>
</dbReference>
<dbReference type="GO" id="GO:0000976">
    <property type="term" value="F:transcription cis-regulatory region binding"/>
    <property type="evidence" value="ECO:0007669"/>
    <property type="project" value="TreeGrafter"/>
</dbReference>
<evidence type="ECO:0000256" key="3">
    <source>
        <dbReference type="ARBA" id="ARBA00022833"/>
    </source>
</evidence>
<feature type="compositionally biased region" description="Low complexity" evidence="9">
    <location>
        <begin position="646"/>
        <end position="656"/>
    </location>
</feature>
<evidence type="ECO:0000256" key="1">
    <source>
        <dbReference type="ARBA" id="ARBA00004123"/>
    </source>
</evidence>
<dbReference type="SUPFAM" id="SSF57701">
    <property type="entry name" value="Zn2/Cys6 DNA-binding domain"/>
    <property type="match status" value="1"/>
</dbReference>
<dbReference type="Pfam" id="PF04082">
    <property type="entry name" value="Fungal_trans"/>
    <property type="match status" value="1"/>
</dbReference>
<protein>
    <recommendedName>
        <fullName evidence="10">Zn(2)-C6 fungal-type domain-containing protein</fullName>
    </recommendedName>
</protein>
<keyword evidence="7" id="KW-0539">Nucleus</keyword>
<evidence type="ECO:0000259" key="10">
    <source>
        <dbReference type="PROSITE" id="PS50048"/>
    </source>
</evidence>
<keyword evidence="5" id="KW-0238">DNA-binding</keyword>